<keyword evidence="9 13" id="KW-0378">Hydrolase</keyword>
<feature type="region of interest" description="Disordered" evidence="11">
    <location>
        <begin position="174"/>
        <end position="224"/>
    </location>
</feature>
<protein>
    <recommendedName>
        <fullName evidence="4">ribonuclease Z</fullName>
        <ecNumber evidence="4">3.1.26.11</ecNumber>
    </recommendedName>
</protein>
<evidence type="ECO:0000256" key="3">
    <source>
        <dbReference type="ARBA" id="ARBA00007823"/>
    </source>
</evidence>
<evidence type="ECO:0000259" key="12">
    <source>
        <dbReference type="Pfam" id="PF13691"/>
    </source>
</evidence>
<keyword evidence="14" id="KW-1185">Reference proteome</keyword>
<keyword evidence="7" id="KW-0479">Metal-binding</keyword>
<evidence type="ECO:0000256" key="1">
    <source>
        <dbReference type="ARBA" id="ARBA00000402"/>
    </source>
</evidence>
<dbReference type="GO" id="GO:0046872">
    <property type="term" value="F:metal ion binding"/>
    <property type="evidence" value="ECO:0007669"/>
    <property type="project" value="UniProtKB-KW"/>
</dbReference>
<dbReference type="SUPFAM" id="SSF56281">
    <property type="entry name" value="Metallo-hydrolase/oxidoreductase"/>
    <property type="match status" value="2"/>
</dbReference>
<reference evidence="13" key="1">
    <citation type="submission" date="2021-03" db="EMBL/GenBank/DDBJ databases">
        <authorList>
            <person name="Bekaert M."/>
        </authorList>
    </citation>
    <scope>NUCLEOTIDE SEQUENCE</scope>
</reference>
<evidence type="ECO:0000256" key="11">
    <source>
        <dbReference type="SAM" id="MobiDB-lite"/>
    </source>
</evidence>
<accession>A0A8S3RW29</accession>
<dbReference type="InterPro" id="IPR027794">
    <property type="entry name" value="tRNase_Z_dom"/>
</dbReference>
<dbReference type="EC" id="3.1.26.11" evidence="4"/>
<name>A0A8S3RW29_MYTED</name>
<feature type="domain" description="tRNase Z endonuclease" evidence="12">
    <location>
        <begin position="53"/>
        <end position="102"/>
    </location>
</feature>
<dbReference type="InterPro" id="IPR047151">
    <property type="entry name" value="RNZ2-like"/>
</dbReference>
<evidence type="ECO:0000256" key="9">
    <source>
        <dbReference type="ARBA" id="ARBA00022801"/>
    </source>
</evidence>
<evidence type="ECO:0000256" key="8">
    <source>
        <dbReference type="ARBA" id="ARBA00022759"/>
    </source>
</evidence>
<evidence type="ECO:0000256" key="4">
    <source>
        <dbReference type="ARBA" id="ARBA00012477"/>
    </source>
</evidence>
<evidence type="ECO:0000313" key="13">
    <source>
        <dbReference type="EMBL" id="CAG2212663.1"/>
    </source>
</evidence>
<dbReference type="PANTHER" id="PTHR12553">
    <property type="entry name" value="ZINC PHOSPHODIESTERASE ELAC PROTEIN 2"/>
    <property type="match status" value="1"/>
</dbReference>
<dbReference type="Pfam" id="PF13691">
    <property type="entry name" value="Lactamase_B_4"/>
    <property type="match status" value="1"/>
</dbReference>
<evidence type="ECO:0000256" key="7">
    <source>
        <dbReference type="ARBA" id="ARBA00022723"/>
    </source>
</evidence>
<organism evidence="13 14">
    <name type="scientific">Mytilus edulis</name>
    <name type="common">Blue mussel</name>
    <dbReference type="NCBI Taxonomy" id="6550"/>
    <lineage>
        <taxon>Eukaryota</taxon>
        <taxon>Metazoa</taxon>
        <taxon>Spiralia</taxon>
        <taxon>Lophotrochozoa</taxon>
        <taxon>Mollusca</taxon>
        <taxon>Bivalvia</taxon>
        <taxon>Autobranchia</taxon>
        <taxon>Pteriomorphia</taxon>
        <taxon>Mytilida</taxon>
        <taxon>Mytiloidea</taxon>
        <taxon>Mytilidae</taxon>
        <taxon>Mytilinae</taxon>
        <taxon>Mytilus</taxon>
    </lineage>
</organism>
<comment type="cofactor">
    <cofactor evidence="2">
        <name>Zn(2+)</name>
        <dbReference type="ChEBI" id="CHEBI:29105"/>
    </cofactor>
</comment>
<evidence type="ECO:0000256" key="2">
    <source>
        <dbReference type="ARBA" id="ARBA00001947"/>
    </source>
</evidence>
<evidence type="ECO:0000313" key="14">
    <source>
        <dbReference type="Proteomes" id="UP000683360"/>
    </source>
</evidence>
<dbReference type="Proteomes" id="UP000683360">
    <property type="component" value="Unassembled WGS sequence"/>
</dbReference>
<proteinExistence type="inferred from homology"/>
<dbReference type="GO" id="GO:0042781">
    <property type="term" value="F:3'-tRNA processing endoribonuclease activity"/>
    <property type="evidence" value="ECO:0007669"/>
    <property type="project" value="UniProtKB-EC"/>
</dbReference>
<comment type="catalytic activity">
    <reaction evidence="1">
        <text>Endonucleolytic cleavage of RNA, removing extra 3' nucleotides from tRNA precursor, generating 3' termini of tRNAs. A 3'-hydroxy group is left at the tRNA terminus and a 5'-phosphoryl group is left at the trailer molecule.</text>
        <dbReference type="EC" id="3.1.26.11"/>
    </reaction>
</comment>
<gene>
    <name evidence="13" type="ORF">MEDL_26626</name>
</gene>
<dbReference type="AlphaFoldDB" id="A0A8S3RW29"/>
<dbReference type="PANTHER" id="PTHR12553:SF49">
    <property type="entry name" value="ZINC PHOSPHODIESTERASE ELAC PROTEIN 2"/>
    <property type="match status" value="1"/>
</dbReference>
<keyword evidence="10" id="KW-0862">Zinc</keyword>
<keyword evidence="6" id="KW-0540">Nuclease</keyword>
<dbReference type="InterPro" id="IPR036866">
    <property type="entry name" value="RibonucZ/Hydroxyglut_hydro"/>
</dbReference>
<feature type="compositionally biased region" description="Low complexity" evidence="11">
    <location>
        <begin position="182"/>
        <end position="196"/>
    </location>
</feature>
<dbReference type="Gene3D" id="3.60.15.10">
    <property type="entry name" value="Ribonuclease Z/Hydroxyacylglutathione hydrolase-like"/>
    <property type="match status" value="2"/>
</dbReference>
<dbReference type="EMBL" id="CAJPWZ010001308">
    <property type="protein sequence ID" value="CAG2212663.1"/>
    <property type="molecule type" value="Genomic_DNA"/>
</dbReference>
<sequence>MDKTAESKKTLRQVVNGVDLVRRVKYKDKKDSLPPPGTIDLRVISSGGRGTHKSVLLNTTNESYLFNCGENTYRISCSSRLDKFSKTENIFITHKSWDNIGGLHGMALSLEAAGVPKVTLHGPTGIETVTRDAIFFAEGCRIIIGRQQPWMTTYSDDNVNVTYVPLLPEEKEQFHNPPKYISTSNSSDKNTNSNTDVQDSSITSEGTSISNSEPSSPPTKKKKLSVYMPLTDPDCTYAYIIKPHPRPRSRSFDWEVKNEESVTLPDETVIHPDQVLMPKENPKPILVVECPNEDYLYSLLRSEKLLECQGDNDNSAELVVHMSSYNMVNNPQYQQFIQRFSSSTRHMFLHEKTSTLSLPSVLELQSSLNMLNSTIFPQLHIPKQQIEDFKSENHILAKPFMKYSYRPKKIVSFEDCLPEDFECKTRDQFASDSNIMKTVTDYKELIASKQSTSKDKGSDFPEVVFLGTASSVPGAFRNCTSILLHMDEDTNLLMDCGGLWEV</sequence>
<comment type="caution">
    <text evidence="13">The sequence shown here is derived from an EMBL/GenBank/DDBJ whole genome shotgun (WGS) entry which is preliminary data.</text>
</comment>
<dbReference type="GO" id="GO:0005739">
    <property type="term" value="C:mitochondrion"/>
    <property type="evidence" value="ECO:0007669"/>
    <property type="project" value="TreeGrafter"/>
</dbReference>
<feature type="compositionally biased region" description="Polar residues" evidence="11">
    <location>
        <begin position="197"/>
        <end position="209"/>
    </location>
</feature>
<comment type="similarity">
    <text evidence="3">Belongs to the RNase Z family.</text>
</comment>
<keyword evidence="5" id="KW-0819">tRNA processing</keyword>
<keyword evidence="8" id="KW-0255">Endonuclease</keyword>
<evidence type="ECO:0000256" key="5">
    <source>
        <dbReference type="ARBA" id="ARBA00022694"/>
    </source>
</evidence>
<dbReference type="GO" id="GO:1990180">
    <property type="term" value="P:mitochondrial tRNA 3'-end processing"/>
    <property type="evidence" value="ECO:0007669"/>
    <property type="project" value="TreeGrafter"/>
</dbReference>
<dbReference type="OrthoDB" id="527344at2759"/>
<evidence type="ECO:0000256" key="10">
    <source>
        <dbReference type="ARBA" id="ARBA00022833"/>
    </source>
</evidence>
<evidence type="ECO:0000256" key="6">
    <source>
        <dbReference type="ARBA" id="ARBA00022722"/>
    </source>
</evidence>